<comment type="caution">
    <text evidence="2">The sequence shown here is derived from an EMBL/GenBank/DDBJ whole genome shotgun (WGS) entry which is preliminary data.</text>
</comment>
<reference evidence="2 3" key="1">
    <citation type="journal article" date="2021" name="MBio">
        <title>A New Model Trypanosomatid, Novymonas esmeraldas: Genomic Perception of Its 'Candidatus Pandoraea novymonadis' Endosymbiont.</title>
        <authorList>
            <person name="Zakharova A."/>
            <person name="Saura A."/>
            <person name="Butenko A."/>
            <person name="Podesvova L."/>
            <person name="Warmusova S."/>
            <person name="Kostygov A.Y."/>
            <person name="Nenarokova A."/>
            <person name="Lukes J."/>
            <person name="Opperdoes F.R."/>
            <person name="Yurchenko V."/>
        </authorList>
    </citation>
    <scope>NUCLEOTIDE SEQUENCE [LARGE SCALE GENOMIC DNA]</scope>
    <source>
        <strain evidence="2 3">E262AT.01</strain>
    </source>
</reference>
<accession>A0AAW0F9Q8</accession>
<gene>
    <name evidence="2" type="ORF">NESM_000222800</name>
</gene>
<feature type="compositionally biased region" description="Acidic residues" evidence="1">
    <location>
        <begin position="1"/>
        <end position="11"/>
    </location>
</feature>
<keyword evidence="3" id="KW-1185">Reference proteome</keyword>
<organism evidence="2 3">
    <name type="scientific">Novymonas esmeraldas</name>
    <dbReference type="NCBI Taxonomy" id="1808958"/>
    <lineage>
        <taxon>Eukaryota</taxon>
        <taxon>Discoba</taxon>
        <taxon>Euglenozoa</taxon>
        <taxon>Kinetoplastea</taxon>
        <taxon>Metakinetoplastina</taxon>
        <taxon>Trypanosomatida</taxon>
        <taxon>Trypanosomatidae</taxon>
        <taxon>Novymonas</taxon>
    </lineage>
</organism>
<dbReference type="EMBL" id="JAECZO010000017">
    <property type="protein sequence ID" value="KAK7201584.1"/>
    <property type="molecule type" value="Genomic_DNA"/>
</dbReference>
<feature type="region of interest" description="Disordered" evidence="1">
    <location>
        <begin position="1"/>
        <end position="30"/>
    </location>
</feature>
<name>A0AAW0F9Q8_9TRYP</name>
<dbReference type="AlphaFoldDB" id="A0AAW0F9Q8"/>
<proteinExistence type="predicted"/>
<protein>
    <submittedName>
        <fullName evidence="2">Uncharacterized protein</fullName>
    </submittedName>
</protein>
<sequence>MYSESDVEDFEREVFNESSEESAASDGADVQFENNDTLLTTAHVAYSYMFDAEDSLFRMNFPSYYIPPNAAKEMSKTVLAPALVGDEIAEVLAAEAEAEVAEHQGRGLGSERSQALASGAALPNSGAGAAWVCDGKPSPASRFLCEHRTACIMIPVDKALNRASLSAAHRDAFAGLAAVGENGLTIVPGYNHSDAVGWALPLTTDAAVLAVVKALYPGWRRATQADVRFFCRSSSSATAAKTAVDRPPQLPSRHAWTRSASKLMRSKERLLARIRAGGGWAAVTFVAVDVEAFAVLPQSVPVPAEYAFLPVRGPWAAPVDPAAHAPLHFFCHPGPLAPEHEVTMLHTCLCTHLIPHRNASFLSVDFANKAREVDQRFVRKPQVILINKGDAESPTLMDMQAMRWLYAAAVCQEGRSGIAVAGSEAGVDEAHRIGRWVPSAEDIYCFDVSVLEAAAAECADVALISKKEAPVARVRSESATGYCWYHTIMDEHDLVEGGVHCAMRDAQALAHRVEAALYEWRPTTLA</sequence>
<evidence type="ECO:0000256" key="1">
    <source>
        <dbReference type="SAM" id="MobiDB-lite"/>
    </source>
</evidence>
<evidence type="ECO:0000313" key="2">
    <source>
        <dbReference type="EMBL" id="KAK7201584.1"/>
    </source>
</evidence>
<evidence type="ECO:0000313" key="3">
    <source>
        <dbReference type="Proteomes" id="UP001430356"/>
    </source>
</evidence>
<dbReference type="Proteomes" id="UP001430356">
    <property type="component" value="Unassembled WGS sequence"/>
</dbReference>